<evidence type="ECO:0000313" key="2">
    <source>
        <dbReference type="Proteomes" id="UP001595075"/>
    </source>
</evidence>
<evidence type="ECO:0008006" key="3">
    <source>
        <dbReference type="Google" id="ProtNLM"/>
    </source>
</evidence>
<reference evidence="1 2" key="1">
    <citation type="journal article" date="2024" name="Commun. Biol.">
        <title>Comparative genomic analysis of thermophilic fungi reveals convergent evolutionary adaptations and gene losses.</title>
        <authorList>
            <person name="Steindorff A.S."/>
            <person name="Aguilar-Pontes M.V."/>
            <person name="Robinson A.J."/>
            <person name="Andreopoulos B."/>
            <person name="LaButti K."/>
            <person name="Kuo A."/>
            <person name="Mondo S."/>
            <person name="Riley R."/>
            <person name="Otillar R."/>
            <person name="Haridas S."/>
            <person name="Lipzen A."/>
            <person name="Grimwood J."/>
            <person name="Schmutz J."/>
            <person name="Clum A."/>
            <person name="Reid I.D."/>
            <person name="Moisan M.C."/>
            <person name="Butler G."/>
            <person name="Nguyen T.T.M."/>
            <person name="Dewar K."/>
            <person name="Conant G."/>
            <person name="Drula E."/>
            <person name="Henrissat B."/>
            <person name="Hansel C."/>
            <person name="Singer S."/>
            <person name="Hutchinson M.I."/>
            <person name="de Vries R.P."/>
            <person name="Natvig D.O."/>
            <person name="Powell A.J."/>
            <person name="Tsang A."/>
            <person name="Grigoriev I.V."/>
        </authorList>
    </citation>
    <scope>NUCLEOTIDE SEQUENCE [LARGE SCALE GENOMIC DNA]</scope>
    <source>
        <strain evidence="1 2">CBS 494.80</strain>
    </source>
</reference>
<evidence type="ECO:0000313" key="1">
    <source>
        <dbReference type="EMBL" id="KAL2069418.1"/>
    </source>
</evidence>
<dbReference type="Proteomes" id="UP001595075">
    <property type="component" value="Unassembled WGS sequence"/>
</dbReference>
<gene>
    <name evidence="1" type="ORF">VTL71DRAFT_14097</name>
</gene>
<proteinExistence type="predicted"/>
<dbReference type="EMBL" id="JAZHXI010000007">
    <property type="protein sequence ID" value="KAL2069418.1"/>
    <property type="molecule type" value="Genomic_DNA"/>
</dbReference>
<organism evidence="1 2">
    <name type="scientific">Oculimacula yallundae</name>
    <dbReference type="NCBI Taxonomy" id="86028"/>
    <lineage>
        <taxon>Eukaryota</taxon>
        <taxon>Fungi</taxon>
        <taxon>Dikarya</taxon>
        <taxon>Ascomycota</taxon>
        <taxon>Pezizomycotina</taxon>
        <taxon>Leotiomycetes</taxon>
        <taxon>Helotiales</taxon>
        <taxon>Ploettnerulaceae</taxon>
        <taxon>Oculimacula</taxon>
    </lineage>
</organism>
<sequence length="326" mass="37468">MADLIHLADEILVQIFSNLKGVPKLDQSPWDKWTEAATSRAIHDRNSNDDIRSLAHTCKRLHDLLTTTLYKHVSLISREGIDCFTFPIHCGLTETSPDTSRLFMSGTYLSKTSPHHPDDQRFNSFRRPGTSSVQIIHFTKCGLSEKPLVWVLSWPKALIEFYYKVDDTAWMEFSFEHSDTNLFSWASVRQALSSQRNSLETFVITQFPRIHDLQQAAPTPWHNNSPIDLSEFTYLRYLRSCASFVNFRDNFRPNSLPKMLEKLEIWYAVTPEEFEGLSPENIIRLLEMEKNEVPGSKEMTAVRVGYGLLVKMFFNVKGGDQGLVAN</sequence>
<protein>
    <recommendedName>
        <fullName evidence="3">F-box domain-containing protein</fullName>
    </recommendedName>
</protein>
<accession>A0ABR4CHM5</accession>
<keyword evidence="2" id="KW-1185">Reference proteome</keyword>
<comment type="caution">
    <text evidence="1">The sequence shown here is derived from an EMBL/GenBank/DDBJ whole genome shotgun (WGS) entry which is preliminary data.</text>
</comment>
<name>A0ABR4CHM5_9HELO</name>